<evidence type="ECO:0000256" key="2">
    <source>
        <dbReference type="SAM" id="SignalP"/>
    </source>
</evidence>
<gene>
    <name evidence="3" type="ORF">C7460_12159</name>
</gene>
<dbReference type="RefSeq" id="WP_115869607.1">
    <property type="nucleotide sequence ID" value="NZ_QREG01000021.1"/>
</dbReference>
<dbReference type="EMBL" id="QREG01000021">
    <property type="protein sequence ID" value="RED94372.1"/>
    <property type="molecule type" value="Genomic_DNA"/>
</dbReference>
<sequence>MRKFLVMIMLVSGVLSLRAQDETTFTDEELQTYASVMVWAEQEKAALSSIVSDSVAIWLEESPLDNAKYNELSKADKKDDLASVEATPEQVEAYKEVKARIAEKTANFKETYVGKIKGDIGAGLYNKLKAALKKDEEVKERYQAIYEELKAEAAAENDEEAEEESPEQ</sequence>
<dbReference type="OrthoDB" id="825862at2"/>
<keyword evidence="1" id="KW-0175">Coiled coil</keyword>
<dbReference type="Proteomes" id="UP000256779">
    <property type="component" value="Unassembled WGS sequence"/>
</dbReference>
<keyword evidence="2" id="KW-0732">Signal</keyword>
<name>A0A3D9KZC2_MARFU</name>
<feature type="signal peptide" evidence="2">
    <location>
        <begin position="1"/>
        <end position="19"/>
    </location>
</feature>
<dbReference type="AlphaFoldDB" id="A0A3D9KZC2"/>
<organism evidence="3 4">
    <name type="scientific">Marinoscillum furvescens DSM 4134</name>
    <dbReference type="NCBI Taxonomy" id="1122208"/>
    <lineage>
        <taxon>Bacteria</taxon>
        <taxon>Pseudomonadati</taxon>
        <taxon>Bacteroidota</taxon>
        <taxon>Cytophagia</taxon>
        <taxon>Cytophagales</taxon>
        <taxon>Reichenbachiellaceae</taxon>
        <taxon>Marinoscillum</taxon>
    </lineage>
</organism>
<evidence type="ECO:0000313" key="4">
    <source>
        <dbReference type="Proteomes" id="UP000256779"/>
    </source>
</evidence>
<accession>A0A3D9KZC2</accession>
<evidence type="ECO:0000313" key="3">
    <source>
        <dbReference type="EMBL" id="RED94372.1"/>
    </source>
</evidence>
<reference evidence="3 4" key="1">
    <citation type="submission" date="2018-07" db="EMBL/GenBank/DDBJ databases">
        <title>Genomic Encyclopedia of Type Strains, Phase IV (KMG-IV): sequencing the most valuable type-strain genomes for metagenomic binning, comparative biology and taxonomic classification.</title>
        <authorList>
            <person name="Goeker M."/>
        </authorList>
    </citation>
    <scope>NUCLEOTIDE SEQUENCE [LARGE SCALE GENOMIC DNA]</scope>
    <source>
        <strain evidence="3 4">DSM 4134</strain>
    </source>
</reference>
<proteinExistence type="predicted"/>
<keyword evidence="4" id="KW-1185">Reference proteome</keyword>
<evidence type="ECO:0000256" key="1">
    <source>
        <dbReference type="SAM" id="Coils"/>
    </source>
</evidence>
<comment type="caution">
    <text evidence="3">The sequence shown here is derived from an EMBL/GenBank/DDBJ whole genome shotgun (WGS) entry which is preliminary data.</text>
</comment>
<protein>
    <submittedName>
        <fullName evidence="3">Uncharacterized protein</fullName>
    </submittedName>
</protein>
<feature type="coiled-coil region" evidence="1">
    <location>
        <begin position="125"/>
        <end position="159"/>
    </location>
</feature>
<feature type="chain" id="PRO_5017712549" evidence="2">
    <location>
        <begin position="20"/>
        <end position="168"/>
    </location>
</feature>